<feature type="compositionally biased region" description="Polar residues" evidence="1">
    <location>
        <begin position="291"/>
        <end position="308"/>
    </location>
</feature>
<gene>
    <name evidence="2" type="ORF">VC83_04223</name>
</gene>
<reference evidence="2" key="1">
    <citation type="submission" date="2016-03" db="EMBL/GenBank/DDBJ databases">
        <title>Updated assembly of Pseudogymnoascus destructans, the fungus causing white-nose syndrome of bats.</title>
        <authorList>
            <person name="Palmer J.M."/>
            <person name="Drees K.P."/>
            <person name="Foster J.T."/>
            <person name="Lindner D.L."/>
        </authorList>
    </citation>
    <scope>NUCLEOTIDE SEQUENCE [LARGE SCALE GENOMIC DNA]</scope>
    <source>
        <strain evidence="2">20631-21</strain>
    </source>
</reference>
<dbReference type="Proteomes" id="UP000077154">
    <property type="component" value="Unassembled WGS sequence"/>
</dbReference>
<feature type="region of interest" description="Disordered" evidence="1">
    <location>
        <begin position="42"/>
        <end position="63"/>
    </location>
</feature>
<proteinExistence type="predicted"/>
<evidence type="ECO:0000256" key="1">
    <source>
        <dbReference type="SAM" id="MobiDB-lite"/>
    </source>
</evidence>
<dbReference type="EMBL" id="KV441394">
    <property type="protein sequence ID" value="OAF59204.1"/>
    <property type="molecule type" value="Genomic_DNA"/>
</dbReference>
<dbReference type="GeneID" id="36287296"/>
<feature type="region of interest" description="Disordered" evidence="1">
    <location>
        <begin position="252"/>
        <end position="406"/>
    </location>
</feature>
<dbReference type="RefSeq" id="XP_024324488.1">
    <property type="nucleotide sequence ID" value="XM_024467858.1"/>
</dbReference>
<dbReference type="VEuPathDB" id="FungiDB:GMDG_02196"/>
<sequence>MANHRLEILVHTTAPSLGQEDALYRSLAAAYLNFEPQGRIDLHDDDGIASGNDESGGDESPDRQLRADIRNSQSNEDQSHMFSNGLDSCLPASQLSSAPRREYLTRSKITTAAFSAIQFLDISFTSVDGMNSPRFRTRDRGRPSNAGQKGFGKGIKREQQTSRPIISSLVEQARPRRETGGTSTSQLESPPSIPTCSTPSVIRDTFLSQFESPYYSSPSPVRVPLSPPPAEALGFDIGNGGRQSGPILRSRAHVSEEHPKEITSPLSPAPTRNEEAPSTTLTSALRPEVYSSPSLPRQISLGQYNLQVRRTPPPDSPRRSPKKRSFPSLPLPIPARKSTHLLSDLTHVSDTPPVPFDQEGRQTNPALPASEKPVLAPSSSIPSQRPSRKRHASRIPGSSTIYHLPATGSEEVSTTFLTLPLAKLAAEIGYGRFRPVSQSREIRKHERGYWGIDVHDGEVGWDDRVREKTWEFLREYIGRGKAGWGVWCVRDREHVGEGGEDGGHKTGLEGEKWRIYCWGEIVSEVYLLLYLASSRRVRNAGACWLDGDGECVVTMPSDIRPGNEGGTK</sequence>
<dbReference type="OrthoDB" id="5395975at2759"/>
<dbReference type="eggNOG" id="ENOG502S7U4">
    <property type="taxonomic scope" value="Eukaryota"/>
</dbReference>
<organism evidence="2">
    <name type="scientific">Pseudogymnoascus destructans</name>
    <dbReference type="NCBI Taxonomy" id="655981"/>
    <lineage>
        <taxon>Eukaryota</taxon>
        <taxon>Fungi</taxon>
        <taxon>Dikarya</taxon>
        <taxon>Ascomycota</taxon>
        <taxon>Pezizomycotina</taxon>
        <taxon>Leotiomycetes</taxon>
        <taxon>Thelebolales</taxon>
        <taxon>Thelebolaceae</taxon>
        <taxon>Pseudogymnoascus</taxon>
    </lineage>
</organism>
<name>A0A177ADF2_9PEZI</name>
<accession>A0A177ADF2</accession>
<feature type="region of interest" description="Disordered" evidence="1">
    <location>
        <begin position="130"/>
        <end position="199"/>
    </location>
</feature>
<protein>
    <submittedName>
        <fullName evidence="2">Uncharacterized protein</fullName>
    </submittedName>
</protein>
<dbReference type="AlphaFoldDB" id="A0A177ADF2"/>
<evidence type="ECO:0000313" key="2">
    <source>
        <dbReference type="EMBL" id="OAF59204.1"/>
    </source>
</evidence>